<accession>A0A3L6TDF3</accession>
<dbReference type="EMBL" id="PQIB02000002">
    <property type="protein sequence ID" value="RLN36314.1"/>
    <property type="molecule type" value="Genomic_DNA"/>
</dbReference>
<evidence type="ECO:0000313" key="1">
    <source>
        <dbReference type="EMBL" id="RLN36314.1"/>
    </source>
</evidence>
<reference evidence="2" key="1">
    <citation type="journal article" date="2019" name="Nat. Commun.">
        <title>The genome of broomcorn millet.</title>
        <authorList>
            <person name="Zou C."/>
            <person name="Miki D."/>
            <person name="Li D."/>
            <person name="Tang Q."/>
            <person name="Xiao L."/>
            <person name="Rajput S."/>
            <person name="Deng P."/>
            <person name="Jia W."/>
            <person name="Huang R."/>
            <person name="Zhang M."/>
            <person name="Sun Y."/>
            <person name="Hu J."/>
            <person name="Fu X."/>
            <person name="Schnable P.S."/>
            <person name="Li F."/>
            <person name="Zhang H."/>
            <person name="Feng B."/>
            <person name="Zhu X."/>
            <person name="Liu R."/>
            <person name="Schnable J.C."/>
            <person name="Zhu J.-K."/>
            <person name="Zhang H."/>
        </authorList>
    </citation>
    <scope>NUCLEOTIDE SEQUENCE [LARGE SCALE GENOMIC DNA]</scope>
</reference>
<name>A0A3L6TDF3_PANMI</name>
<sequence>MYSHEGEPRGYNIPQDFTPQGSSQIIITTEFKFVKQGTSEFKIIEFFRVQCSGKITINYSTIHDVSMKPV</sequence>
<keyword evidence="2" id="KW-1185">Reference proteome</keyword>
<proteinExistence type="predicted"/>
<organism evidence="1 2">
    <name type="scientific">Panicum miliaceum</name>
    <name type="common">Proso millet</name>
    <name type="synonym">Broomcorn millet</name>
    <dbReference type="NCBI Taxonomy" id="4540"/>
    <lineage>
        <taxon>Eukaryota</taxon>
        <taxon>Viridiplantae</taxon>
        <taxon>Streptophyta</taxon>
        <taxon>Embryophyta</taxon>
        <taxon>Tracheophyta</taxon>
        <taxon>Spermatophyta</taxon>
        <taxon>Magnoliopsida</taxon>
        <taxon>Liliopsida</taxon>
        <taxon>Poales</taxon>
        <taxon>Poaceae</taxon>
        <taxon>PACMAD clade</taxon>
        <taxon>Panicoideae</taxon>
        <taxon>Panicodae</taxon>
        <taxon>Paniceae</taxon>
        <taxon>Panicinae</taxon>
        <taxon>Panicum</taxon>
        <taxon>Panicum sect. Panicum</taxon>
    </lineage>
</organism>
<dbReference type="Proteomes" id="UP000275267">
    <property type="component" value="Unassembled WGS sequence"/>
</dbReference>
<dbReference type="AlphaFoldDB" id="A0A3L6TDF3"/>
<protein>
    <submittedName>
        <fullName evidence="1">Uncharacterized protein</fullName>
    </submittedName>
</protein>
<evidence type="ECO:0000313" key="2">
    <source>
        <dbReference type="Proteomes" id="UP000275267"/>
    </source>
</evidence>
<comment type="caution">
    <text evidence="1">The sequence shown here is derived from an EMBL/GenBank/DDBJ whole genome shotgun (WGS) entry which is preliminary data.</text>
</comment>
<gene>
    <name evidence="1" type="ORF">C2845_PM03G30530</name>
</gene>